<keyword evidence="1" id="KW-1133">Transmembrane helix</keyword>
<accession>A0A4D6HSG1</accession>
<dbReference type="InterPro" id="IPR006311">
    <property type="entry name" value="TAT_signal"/>
</dbReference>
<protein>
    <recommendedName>
        <fullName evidence="4">von Willebrand factor type A</fullName>
    </recommendedName>
</protein>
<proteinExistence type="predicted"/>
<geneLocation type="plasmid" evidence="2">
    <name>unnamed2</name>
</geneLocation>
<evidence type="ECO:0008006" key="4">
    <source>
        <dbReference type="Google" id="ProtNLM"/>
    </source>
</evidence>
<evidence type="ECO:0000313" key="2">
    <source>
        <dbReference type="EMBL" id="QCC56889.1"/>
    </source>
</evidence>
<sequence>MTDEPNSISRRNVLAGLGTIGVGGALVGAGTSAFFSDGEHFDGNELVAGELNLVVDWENRYDSGDGLEPIDAFPDAQYKDDHDGSLDEEFFAEEVCGEILEEIRETDPRDSKFRTPDYRSKPVLGIEDVKPGDCGSLRLSYHLCGNDGWVWFRTKNKEYDGKLAEKIDATLRYGVPETKEDVDQDALVIADGSLEDVLDELNDGLLLDAYPTEFTEEDEDGTGCVALETIDSDNIAEFTDGDLNDIDKIDDETTFTFTIDDEEVVIKLTEVEFEDGDQVGFDWEVVEGDIGLCQVVVGGGAIAGEPQREPTEYDCERDDGGVRAYAAENPRNPNREYFQISNITFWYCTDDPVDVPAYTPESNTRFLLLEWCLPTDVGNEVERNRIDFDLQFYTEQRRHNEDPEPDWPDYDD</sequence>
<name>A0A4D6HSG1_9EURY</name>
<evidence type="ECO:0000313" key="3">
    <source>
        <dbReference type="Proteomes" id="UP000296822"/>
    </source>
</evidence>
<dbReference type="PROSITE" id="PS51318">
    <property type="entry name" value="TAT"/>
    <property type="match status" value="1"/>
</dbReference>
<organism evidence="2 3">
    <name type="scientific">Natronorubrum bangense</name>
    <dbReference type="NCBI Taxonomy" id="61858"/>
    <lineage>
        <taxon>Archaea</taxon>
        <taxon>Methanobacteriati</taxon>
        <taxon>Methanobacteriota</taxon>
        <taxon>Stenosarchaea group</taxon>
        <taxon>Halobacteria</taxon>
        <taxon>Halobacteriales</taxon>
        <taxon>Natrialbaceae</taxon>
        <taxon>Natronorubrum</taxon>
    </lineage>
</organism>
<dbReference type="InterPro" id="IPR023833">
    <property type="entry name" value="Signal_pept_SipW-depend-type"/>
</dbReference>
<dbReference type="Proteomes" id="UP000296822">
    <property type="component" value="Plasmid unnamed2"/>
</dbReference>
<dbReference type="GeneID" id="39853638"/>
<gene>
    <name evidence="2" type="ORF">DV706_20375</name>
</gene>
<dbReference type="EMBL" id="CP031307">
    <property type="protein sequence ID" value="QCC56889.1"/>
    <property type="molecule type" value="Genomic_DNA"/>
</dbReference>
<feature type="transmembrane region" description="Helical" evidence="1">
    <location>
        <begin position="12"/>
        <end position="35"/>
    </location>
</feature>
<keyword evidence="1" id="KW-0812">Transmembrane</keyword>
<dbReference type="KEGG" id="nbg:DV706_20375"/>
<evidence type="ECO:0000256" key="1">
    <source>
        <dbReference type="SAM" id="Phobius"/>
    </source>
</evidence>
<dbReference type="AlphaFoldDB" id="A0A4D6HSG1"/>
<dbReference type="RefSeq" id="WP_006067390.1">
    <property type="nucleotide sequence ID" value="NZ_CP031307.1"/>
</dbReference>
<reference evidence="2 3" key="1">
    <citation type="journal article" date="2019" name="Nat. Commun.">
        <title>A new type of DNA phosphorothioation-based antiviral system in archaea.</title>
        <authorList>
            <person name="Xiong L."/>
            <person name="Liu S."/>
            <person name="Chen S."/>
            <person name="Xiao Y."/>
            <person name="Zhu B."/>
            <person name="Gao Y."/>
            <person name="Zhang Y."/>
            <person name="Chen B."/>
            <person name="Luo J."/>
            <person name="Deng Z."/>
            <person name="Chen X."/>
            <person name="Wang L."/>
            <person name="Chen S."/>
        </authorList>
    </citation>
    <scope>NUCLEOTIDE SEQUENCE [LARGE SCALE GENOMIC DNA]</scope>
    <source>
        <strain evidence="2 3">JCM 10635</strain>
        <plasmid evidence="2 3">unnamed2</plasmid>
    </source>
</reference>
<keyword evidence="1" id="KW-0472">Membrane</keyword>
<keyword evidence="2" id="KW-0614">Plasmid</keyword>
<dbReference type="NCBIfam" id="TIGR04088">
    <property type="entry name" value="cognate_SipW"/>
    <property type="match status" value="1"/>
</dbReference>